<dbReference type="HAMAP" id="MF_00144">
    <property type="entry name" value="tRNA_thiouridyl_MnmA"/>
    <property type="match status" value="1"/>
</dbReference>
<feature type="active site" description="Cysteine persulfide intermediate" evidence="10">
    <location>
        <position position="200"/>
    </location>
</feature>
<keyword evidence="6 10" id="KW-0694">RNA-binding</keyword>
<keyword evidence="5 10" id="KW-0067">ATP-binding</keyword>
<dbReference type="Pfam" id="PF20258">
    <property type="entry name" value="tRNA_Me_trans_C"/>
    <property type="match status" value="1"/>
</dbReference>
<protein>
    <recommendedName>
        <fullName evidence="10">tRNA-specific 2-thiouridylase MnmA</fullName>
        <ecNumber evidence="10">2.8.1.13</ecNumber>
    </recommendedName>
</protein>
<feature type="active site" description="Nucleophile" evidence="10">
    <location>
        <position position="103"/>
    </location>
</feature>
<evidence type="ECO:0000259" key="12">
    <source>
        <dbReference type="Pfam" id="PF20259"/>
    </source>
</evidence>
<feature type="site" description="Interaction with tRNA" evidence="10">
    <location>
        <position position="339"/>
    </location>
</feature>
<dbReference type="FunFam" id="3.40.50.620:FF:000115">
    <property type="entry name" value="tRNA-specific 2-thiouridylase MnmA"/>
    <property type="match status" value="1"/>
</dbReference>
<name>A0A0P6XI41_9CHLR</name>
<dbReference type="InterPro" id="IPR023382">
    <property type="entry name" value="MnmA-like_central_sf"/>
</dbReference>
<dbReference type="Pfam" id="PF20259">
    <property type="entry name" value="tRNA_Me_trans_M"/>
    <property type="match status" value="1"/>
</dbReference>
<evidence type="ECO:0000256" key="7">
    <source>
        <dbReference type="ARBA" id="ARBA00023157"/>
    </source>
</evidence>
<feature type="binding site" evidence="10">
    <location>
        <position position="127"/>
    </location>
    <ligand>
        <name>ATP</name>
        <dbReference type="ChEBI" id="CHEBI:30616"/>
    </ligand>
</feature>
<keyword evidence="2 10" id="KW-0808">Transferase</keyword>
<evidence type="ECO:0000313" key="14">
    <source>
        <dbReference type="Proteomes" id="UP000050417"/>
    </source>
</evidence>
<feature type="disulfide bond" description="Alternate" evidence="10">
    <location>
        <begin position="103"/>
        <end position="200"/>
    </location>
</feature>
<dbReference type="InterPro" id="IPR046885">
    <property type="entry name" value="MnmA-like_C"/>
</dbReference>
<keyword evidence="7 10" id="KW-1015">Disulfide bond</keyword>
<dbReference type="Gene3D" id="2.30.30.280">
    <property type="entry name" value="Adenine nucleotide alpha hydrolases-like domains"/>
    <property type="match status" value="1"/>
</dbReference>
<evidence type="ECO:0000313" key="13">
    <source>
        <dbReference type="EMBL" id="KPL79784.1"/>
    </source>
</evidence>
<comment type="similarity">
    <text evidence="10">Belongs to the MnmA/TRMU family.</text>
</comment>
<reference evidence="13 14" key="1">
    <citation type="submission" date="2015-07" db="EMBL/GenBank/DDBJ databases">
        <title>Genome sequence of Ornatilinea apprima DSM 23815.</title>
        <authorList>
            <person name="Hemp J."/>
            <person name="Ward L.M."/>
            <person name="Pace L.A."/>
            <person name="Fischer W.W."/>
        </authorList>
    </citation>
    <scope>NUCLEOTIDE SEQUENCE [LARGE SCALE GENOMIC DNA]</scope>
    <source>
        <strain evidence="13 14">P3M-1</strain>
    </source>
</reference>
<dbReference type="PANTHER" id="PTHR11933:SF5">
    <property type="entry name" value="MITOCHONDRIAL TRNA-SPECIFIC 2-THIOURIDYLASE 1"/>
    <property type="match status" value="1"/>
</dbReference>
<dbReference type="NCBIfam" id="NF001138">
    <property type="entry name" value="PRK00143.1"/>
    <property type="match status" value="1"/>
</dbReference>
<keyword evidence="3 10" id="KW-0819">tRNA processing</keyword>
<dbReference type="Pfam" id="PF03054">
    <property type="entry name" value="tRNA_Me_trans"/>
    <property type="match status" value="1"/>
</dbReference>
<feature type="domain" description="tRNA-specific 2-thiouridylase MnmA-like C-terminal" evidence="11">
    <location>
        <begin position="282"/>
        <end position="355"/>
    </location>
</feature>
<evidence type="ECO:0000256" key="2">
    <source>
        <dbReference type="ARBA" id="ARBA00022679"/>
    </source>
</evidence>
<comment type="function">
    <text evidence="9 10">Catalyzes the 2-thiolation of uridine at the wobble position (U34) of tRNA, leading to the formation of s(2)U34.</text>
</comment>
<feature type="domain" description="tRNA-specific 2-thiouridylase MnmA-like central" evidence="12">
    <location>
        <begin position="210"/>
        <end position="272"/>
    </location>
</feature>
<evidence type="ECO:0000256" key="9">
    <source>
        <dbReference type="ARBA" id="ARBA00056575"/>
    </source>
</evidence>
<evidence type="ECO:0000256" key="10">
    <source>
        <dbReference type="HAMAP-Rule" id="MF_00144"/>
    </source>
</evidence>
<dbReference type="Gene3D" id="2.40.30.10">
    <property type="entry name" value="Translation factors"/>
    <property type="match status" value="1"/>
</dbReference>
<sequence>MTRDNSPKVAVAMSGGVDSSLAAALLKSDGYDVAGFMLKTWKAEHLLGSHSVIDPIESARSVANTLGIPFEVIDIQAEFREKVVHSFIKDYQNGLTPSPCVFCNRAIKWKAMLDAADRIGAEFVATGHYARVIRDPEGLFELRTGKDGSKDQAYMLCMLTQAELSRTIFPLGEYTKRRVRELAQEFGLPTASQQDSQDLCFLPDGDYRGFLLRYSPEVRKPGKIVDQQGNQLGEHEGLAFYTIGQRKGLGIYRPEPLYVLEKNLERNEVVVGTRAELGHQVMVVEGVNWISGRELDDGSVVDVKIRYKAKPVKGQITVTGKTTVKVEFKTPIRDITPGQIAVFYDDDRVLGGGVINSDR</sequence>
<dbReference type="FunFam" id="2.30.30.280:FF:000001">
    <property type="entry name" value="tRNA-specific 2-thiouridylase MnmA"/>
    <property type="match status" value="1"/>
</dbReference>
<feature type="region of interest" description="Interaction with tRNA" evidence="10">
    <location>
        <begin position="306"/>
        <end position="307"/>
    </location>
</feature>
<comment type="caution">
    <text evidence="10">Lacks conserved residue(s) required for the propagation of feature annotation.</text>
</comment>
<dbReference type="RefSeq" id="WP_075061313.1">
    <property type="nucleotide sequence ID" value="NZ_LGCL01000009.1"/>
</dbReference>
<dbReference type="InterPro" id="IPR046884">
    <property type="entry name" value="MnmA-like_central"/>
</dbReference>
<dbReference type="GO" id="GO:0005524">
    <property type="term" value="F:ATP binding"/>
    <property type="evidence" value="ECO:0007669"/>
    <property type="project" value="UniProtKB-KW"/>
</dbReference>
<dbReference type="NCBIfam" id="TIGR00420">
    <property type="entry name" value="trmU"/>
    <property type="match status" value="1"/>
</dbReference>
<organism evidence="13 14">
    <name type="scientific">Ornatilinea apprima</name>
    <dbReference type="NCBI Taxonomy" id="1134406"/>
    <lineage>
        <taxon>Bacteria</taxon>
        <taxon>Bacillati</taxon>
        <taxon>Chloroflexota</taxon>
        <taxon>Anaerolineae</taxon>
        <taxon>Anaerolineales</taxon>
        <taxon>Anaerolineaceae</taxon>
        <taxon>Ornatilinea</taxon>
    </lineage>
</organism>
<accession>A0A0P6XI41</accession>
<dbReference type="PATRIC" id="fig|1134406.4.peg.2747"/>
<comment type="subcellular location">
    <subcellularLocation>
        <location evidence="10">Cytoplasm</location>
    </subcellularLocation>
</comment>
<keyword evidence="4 10" id="KW-0547">Nucleotide-binding</keyword>
<dbReference type="Proteomes" id="UP000050417">
    <property type="component" value="Unassembled WGS sequence"/>
</dbReference>
<dbReference type="Gene3D" id="3.40.50.620">
    <property type="entry name" value="HUPs"/>
    <property type="match status" value="1"/>
</dbReference>
<dbReference type="AlphaFoldDB" id="A0A0P6XI41"/>
<dbReference type="SUPFAM" id="SSF52402">
    <property type="entry name" value="Adenine nucleotide alpha hydrolases-like"/>
    <property type="match status" value="1"/>
</dbReference>
<evidence type="ECO:0000256" key="4">
    <source>
        <dbReference type="ARBA" id="ARBA00022741"/>
    </source>
</evidence>
<dbReference type="GO" id="GO:0000049">
    <property type="term" value="F:tRNA binding"/>
    <property type="evidence" value="ECO:0007669"/>
    <property type="project" value="UniProtKB-KW"/>
</dbReference>
<dbReference type="PANTHER" id="PTHR11933">
    <property type="entry name" value="TRNA 5-METHYLAMINOMETHYL-2-THIOURIDYLATE -METHYLTRANSFERASE"/>
    <property type="match status" value="1"/>
</dbReference>
<dbReference type="CDD" id="cd01998">
    <property type="entry name" value="MnmA_TRMU-like"/>
    <property type="match status" value="1"/>
</dbReference>
<keyword evidence="10" id="KW-0963">Cytoplasm</keyword>
<evidence type="ECO:0000256" key="1">
    <source>
        <dbReference type="ARBA" id="ARBA00022555"/>
    </source>
</evidence>
<gene>
    <name evidence="10" type="primary">mnmA</name>
    <name evidence="13" type="ORF">ADN00_02125</name>
</gene>
<feature type="binding site" evidence="10">
    <location>
        <begin position="12"/>
        <end position="19"/>
    </location>
    <ligand>
        <name>ATP</name>
        <dbReference type="ChEBI" id="CHEBI:30616"/>
    </ligand>
</feature>
<dbReference type="InterPro" id="IPR014729">
    <property type="entry name" value="Rossmann-like_a/b/a_fold"/>
</dbReference>
<dbReference type="STRING" id="1134406.ADN00_02125"/>
<evidence type="ECO:0000256" key="8">
    <source>
        <dbReference type="ARBA" id="ARBA00051542"/>
    </source>
</evidence>
<proteinExistence type="inferred from homology"/>
<dbReference type="EC" id="2.8.1.13" evidence="10"/>
<comment type="caution">
    <text evidence="13">The sequence shown here is derived from an EMBL/GenBank/DDBJ whole genome shotgun (WGS) entry which is preliminary data.</text>
</comment>
<dbReference type="GO" id="GO:0002143">
    <property type="term" value="P:tRNA wobble position uridine thiolation"/>
    <property type="evidence" value="ECO:0007669"/>
    <property type="project" value="TreeGrafter"/>
</dbReference>
<dbReference type="InterPro" id="IPR004506">
    <property type="entry name" value="MnmA-like"/>
</dbReference>
<evidence type="ECO:0000259" key="11">
    <source>
        <dbReference type="Pfam" id="PF20258"/>
    </source>
</evidence>
<feature type="site" description="Interaction with tRNA" evidence="10">
    <location>
        <position position="128"/>
    </location>
</feature>
<keyword evidence="14" id="KW-1185">Reference proteome</keyword>
<feature type="region of interest" description="Interaction with tRNA" evidence="10">
    <location>
        <begin position="150"/>
        <end position="152"/>
    </location>
</feature>
<dbReference type="GO" id="GO:0005737">
    <property type="term" value="C:cytoplasm"/>
    <property type="evidence" value="ECO:0007669"/>
    <property type="project" value="UniProtKB-SubCell"/>
</dbReference>
<dbReference type="EMBL" id="LGCL01000009">
    <property type="protein sequence ID" value="KPL79784.1"/>
    <property type="molecule type" value="Genomic_DNA"/>
</dbReference>
<keyword evidence="1 10" id="KW-0820">tRNA-binding</keyword>
<evidence type="ECO:0000256" key="5">
    <source>
        <dbReference type="ARBA" id="ARBA00022840"/>
    </source>
</evidence>
<dbReference type="GO" id="GO:0103016">
    <property type="term" value="F:tRNA-uridine 2-sulfurtransferase activity"/>
    <property type="evidence" value="ECO:0007669"/>
    <property type="project" value="UniProtKB-EC"/>
</dbReference>
<dbReference type="OrthoDB" id="9800696at2"/>
<comment type="catalytic activity">
    <reaction evidence="8 10">
        <text>S-sulfanyl-L-cysteinyl-[protein] + uridine(34) in tRNA + AH2 + ATP = 2-thiouridine(34) in tRNA + L-cysteinyl-[protein] + A + AMP + diphosphate + H(+)</text>
        <dbReference type="Rhea" id="RHEA:47032"/>
        <dbReference type="Rhea" id="RHEA-COMP:10131"/>
        <dbReference type="Rhea" id="RHEA-COMP:11726"/>
        <dbReference type="Rhea" id="RHEA-COMP:11727"/>
        <dbReference type="Rhea" id="RHEA-COMP:11728"/>
        <dbReference type="ChEBI" id="CHEBI:13193"/>
        <dbReference type="ChEBI" id="CHEBI:15378"/>
        <dbReference type="ChEBI" id="CHEBI:17499"/>
        <dbReference type="ChEBI" id="CHEBI:29950"/>
        <dbReference type="ChEBI" id="CHEBI:30616"/>
        <dbReference type="ChEBI" id="CHEBI:33019"/>
        <dbReference type="ChEBI" id="CHEBI:61963"/>
        <dbReference type="ChEBI" id="CHEBI:65315"/>
        <dbReference type="ChEBI" id="CHEBI:87170"/>
        <dbReference type="ChEBI" id="CHEBI:456215"/>
        <dbReference type="EC" id="2.8.1.13"/>
    </reaction>
</comment>
<evidence type="ECO:0000256" key="3">
    <source>
        <dbReference type="ARBA" id="ARBA00022694"/>
    </source>
</evidence>
<evidence type="ECO:0000256" key="6">
    <source>
        <dbReference type="ARBA" id="ARBA00022884"/>
    </source>
</evidence>
<feature type="binding site" evidence="10">
    <location>
        <position position="38"/>
    </location>
    <ligand>
        <name>ATP</name>
        <dbReference type="ChEBI" id="CHEBI:30616"/>
    </ligand>
</feature>